<dbReference type="InterPro" id="IPR008920">
    <property type="entry name" value="TF_FadR/GntR_C"/>
</dbReference>
<dbReference type="CDD" id="cd07377">
    <property type="entry name" value="WHTH_GntR"/>
    <property type="match status" value="1"/>
</dbReference>
<dbReference type="AlphaFoldDB" id="A0A9E7BZD8"/>
<dbReference type="Gene3D" id="1.20.120.530">
    <property type="entry name" value="GntR ligand-binding domain-like"/>
    <property type="match status" value="1"/>
</dbReference>
<evidence type="ECO:0000256" key="3">
    <source>
        <dbReference type="ARBA" id="ARBA00023163"/>
    </source>
</evidence>
<dbReference type="Gene3D" id="1.10.10.10">
    <property type="entry name" value="Winged helix-like DNA-binding domain superfamily/Winged helix DNA-binding domain"/>
    <property type="match status" value="1"/>
</dbReference>
<feature type="domain" description="HTH gntR-type" evidence="4">
    <location>
        <begin position="34"/>
        <end position="104"/>
    </location>
</feature>
<dbReference type="SMART" id="SM00345">
    <property type="entry name" value="HTH_GNTR"/>
    <property type="match status" value="1"/>
</dbReference>
<gene>
    <name evidence="5" type="primary">nanR_1</name>
    <name evidence="5" type="ORF">DSM104329_00832</name>
</gene>
<dbReference type="PANTHER" id="PTHR43537">
    <property type="entry name" value="TRANSCRIPTIONAL REGULATOR, GNTR FAMILY"/>
    <property type="match status" value="1"/>
</dbReference>
<dbReference type="Pfam" id="PF00392">
    <property type="entry name" value="GntR"/>
    <property type="match status" value="1"/>
</dbReference>
<dbReference type="PROSITE" id="PS50949">
    <property type="entry name" value="HTH_GNTR"/>
    <property type="match status" value="1"/>
</dbReference>
<dbReference type="PANTHER" id="PTHR43537:SF5">
    <property type="entry name" value="UXU OPERON TRANSCRIPTIONAL REGULATOR"/>
    <property type="match status" value="1"/>
</dbReference>
<organism evidence="5 6">
    <name type="scientific">Capillimicrobium parvum</name>
    <dbReference type="NCBI Taxonomy" id="2884022"/>
    <lineage>
        <taxon>Bacteria</taxon>
        <taxon>Bacillati</taxon>
        <taxon>Actinomycetota</taxon>
        <taxon>Thermoleophilia</taxon>
        <taxon>Solirubrobacterales</taxon>
        <taxon>Capillimicrobiaceae</taxon>
        <taxon>Capillimicrobium</taxon>
    </lineage>
</organism>
<evidence type="ECO:0000256" key="1">
    <source>
        <dbReference type="ARBA" id="ARBA00023015"/>
    </source>
</evidence>
<dbReference type="GO" id="GO:0003677">
    <property type="term" value="F:DNA binding"/>
    <property type="evidence" value="ECO:0007669"/>
    <property type="project" value="UniProtKB-KW"/>
</dbReference>
<dbReference type="InterPro" id="IPR036388">
    <property type="entry name" value="WH-like_DNA-bd_sf"/>
</dbReference>
<dbReference type="Pfam" id="PF22673">
    <property type="entry name" value="MCP-like_PDC_1"/>
    <property type="match status" value="1"/>
</dbReference>
<protein>
    <submittedName>
        <fullName evidence="5">HTH-type transcriptional repressor NanR</fullName>
    </submittedName>
</protein>
<dbReference type="InterPro" id="IPR000524">
    <property type="entry name" value="Tscrpt_reg_HTH_GntR"/>
</dbReference>
<keyword evidence="2" id="KW-0238">DNA-binding</keyword>
<evidence type="ECO:0000313" key="6">
    <source>
        <dbReference type="Proteomes" id="UP001162834"/>
    </source>
</evidence>
<dbReference type="SMART" id="SM00895">
    <property type="entry name" value="FCD"/>
    <property type="match status" value="1"/>
</dbReference>
<evidence type="ECO:0000256" key="2">
    <source>
        <dbReference type="ARBA" id="ARBA00023125"/>
    </source>
</evidence>
<reference evidence="5" key="1">
    <citation type="journal article" date="2022" name="Int. J. Syst. Evol. Microbiol.">
        <title>Pseudomonas aegrilactucae sp. nov. and Pseudomonas morbosilactucae sp. nov., pathogens causing bacterial rot of lettuce in Japan.</title>
        <authorList>
            <person name="Sawada H."/>
            <person name="Fujikawa T."/>
            <person name="Satou M."/>
        </authorList>
    </citation>
    <scope>NUCLEOTIDE SEQUENCE</scope>
    <source>
        <strain evidence="5">0166_1</strain>
    </source>
</reference>
<sequence length="476" mass="51426">MNPYVICQDPFHQMSPSHLPSSSRHSVLAPLDSGGRVAVVERRLADAIDVGVFGEGDQLPSESDLAAQLGVATVTLREALAGLRRTGLVETRRGRHGGTFVRGPADGRLLDRIGALSVDELRDLADHRTAVAATVAELAAERASAPDLERLEEHVERLAAASGPVERRAADERFHVELAATTRSLRLTRAEMDLQAEAGPLVWLVADPERALRDHRAVLAAVRERRPRAARERMAAHVGAEFEALVALHLRRLTPDPAPVLDRVCTALEAVFDEIASVRAVVLELPAAPHRTDLAPIRDRVHAILERSPLVAGAGMVFAPGALRDAPRWLEWWRRAGSGPPVFLNAELDPGRPEFYDYEAAEWFTTPRDTGTRWIAGPFVDHSGTNEHILTLTMPVVRDGRFLGVAGADIAVGSIEPIAGPALAAVGADAVLLNHRGRVIATNTPRWPVGVLWGGDPAGARVERDPRVGWNVVISA</sequence>
<dbReference type="EMBL" id="CP087164">
    <property type="protein sequence ID" value="UGS34454.1"/>
    <property type="molecule type" value="Genomic_DNA"/>
</dbReference>
<dbReference type="Pfam" id="PF07729">
    <property type="entry name" value="FCD"/>
    <property type="match status" value="1"/>
</dbReference>
<evidence type="ECO:0000259" key="4">
    <source>
        <dbReference type="PROSITE" id="PS50949"/>
    </source>
</evidence>
<dbReference type="InterPro" id="IPR036390">
    <property type="entry name" value="WH_DNA-bd_sf"/>
</dbReference>
<dbReference type="SUPFAM" id="SSF48008">
    <property type="entry name" value="GntR ligand-binding domain-like"/>
    <property type="match status" value="1"/>
</dbReference>
<dbReference type="SUPFAM" id="SSF46785">
    <property type="entry name" value="Winged helix' DNA-binding domain"/>
    <property type="match status" value="1"/>
</dbReference>
<keyword evidence="1" id="KW-0805">Transcription regulation</keyword>
<accession>A0A9E7BZD8</accession>
<evidence type="ECO:0000313" key="5">
    <source>
        <dbReference type="EMBL" id="UGS34454.1"/>
    </source>
</evidence>
<keyword evidence="6" id="KW-1185">Reference proteome</keyword>
<name>A0A9E7BZD8_9ACTN</name>
<dbReference type="KEGG" id="sbae:DSM104329_00832"/>
<dbReference type="CDD" id="cd12913">
    <property type="entry name" value="PDC1_MCP_like"/>
    <property type="match status" value="1"/>
</dbReference>
<dbReference type="PRINTS" id="PR00035">
    <property type="entry name" value="HTHGNTR"/>
</dbReference>
<dbReference type="InterPro" id="IPR011711">
    <property type="entry name" value="GntR_C"/>
</dbReference>
<keyword evidence="3" id="KW-0804">Transcription</keyword>
<dbReference type="GO" id="GO:0003700">
    <property type="term" value="F:DNA-binding transcription factor activity"/>
    <property type="evidence" value="ECO:0007669"/>
    <property type="project" value="InterPro"/>
</dbReference>
<dbReference type="Proteomes" id="UP001162834">
    <property type="component" value="Chromosome"/>
</dbReference>
<dbReference type="Gene3D" id="3.30.450.20">
    <property type="entry name" value="PAS domain"/>
    <property type="match status" value="1"/>
</dbReference>
<proteinExistence type="predicted"/>